<dbReference type="SUPFAM" id="SSF55083">
    <property type="entry name" value="6-hydroxymethyl-7,8-dihydropterin pyrophosphokinase, HPPK"/>
    <property type="match status" value="1"/>
</dbReference>
<dbReference type="InterPro" id="IPR035907">
    <property type="entry name" value="Hppk_sf"/>
</dbReference>
<evidence type="ECO:0000256" key="7">
    <source>
        <dbReference type="ARBA" id="ARBA00022777"/>
    </source>
</evidence>
<dbReference type="EMBL" id="JOKG01000004">
    <property type="protein sequence ID" value="KEQ12885.1"/>
    <property type="molecule type" value="Genomic_DNA"/>
</dbReference>
<keyword evidence="6" id="KW-0547">Nucleotide-binding</keyword>
<feature type="domain" description="7,8-dihydro-6-hydroxymethylpterin-pyrophosphokinase" evidence="13">
    <location>
        <begin position="5"/>
        <end position="95"/>
    </location>
</feature>
<keyword evidence="9" id="KW-0289">Folate biosynthesis</keyword>
<dbReference type="GO" id="GO:0016301">
    <property type="term" value="F:kinase activity"/>
    <property type="evidence" value="ECO:0007669"/>
    <property type="project" value="UniProtKB-KW"/>
</dbReference>
<proteinExistence type="inferred from homology"/>
<evidence type="ECO:0000256" key="3">
    <source>
        <dbReference type="ARBA" id="ARBA00013253"/>
    </source>
</evidence>
<evidence type="ECO:0000256" key="8">
    <source>
        <dbReference type="ARBA" id="ARBA00022840"/>
    </source>
</evidence>
<accession>A0A081N362</accession>
<organism evidence="14 15">
    <name type="scientific">Endozoicomonas montiporae</name>
    <dbReference type="NCBI Taxonomy" id="1027273"/>
    <lineage>
        <taxon>Bacteria</taxon>
        <taxon>Pseudomonadati</taxon>
        <taxon>Pseudomonadota</taxon>
        <taxon>Gammaproteobacteria</taxon>
        <taxon>Oceanospirillales</taxon>
        <taxon>Endozoicomonadaceae</taxon>
        <taxon>Endozoicomonas</taxon>
    </lineage>
</organism>
<keyword evidence="7" id="KW-0418">Kinase</keyword>
<evidence type="ECO:0000259" key="13">
    <source>
        <dbReference type="Pfam" id="PF01288"/>
    </source>
</evidence>
<reference evidence="14 15" key="1">
    <citation type="submission" date="2014-06" db="EMBL/GenBank/DDBJ databases">
        <title>Whole Genome Sequences of Three Symbiotic Endozoicomonas Bacteria.</title>
        <authorList>
            <person name="Neave M.J."/>
            <person name="Apprill A."/>
            <person name="Voolstra C.R."/>
        </authorList>
    </citation>
    <scope>NUCLEOTIDE SEQUENCE [LARGE SCALE GENOMIC DNA]</scope>
    <source>
        <strain evidence="14 15">LMG 24815</strain>
    </source>
</reference>
<evidence type="ECO:0000256" key="12">
    <source>
        <dbReference type="ARBA" id="ARBA00033413"/>
    </source>
</evidence>
<comment type="caution">
    <text evidence="14">The sequence shown here is derived from an EMBL/GenBank/DDBJ whole genome shotgun (WGS) entry which is preliminary data.</text>
</comment>
<dbReference type="UniPathway" id="UPA00077">
    <property type="reaction ID" value="UER00155"/>
</dbReference>
<evidence type="ECO:0000256" key="11">
    <source>
        <dbReference type="ARBA" id="ARBA00029766"/>
    </source>
</evidence>
<dbReference type="Proteomes" id="UP000028006">
    <property type="component" value="Unassembled WGS sequence"/>
</dbReference>
<keyword evidence="15" id="KW-1185">Reference proteome</keyword>
<comment type="similarity">
    <text evidence="2">Belongs to the HPPK family.</text>
</comment>
<dbReference type="InterPro" id="IPR000550">
    <property type="entry name" value="Hppk"/>
</dbReference>
<dbReference type="PANTHER" id="PTHR43071:SF1">
    <property type="entry name" value="2-AMINO-4-HYDROXY-6-HYDROXYMETHYLDIHYDROPTERIDINE PYROPHOSPHOKINASE"/>
    <property type="match status" value="1"/>
</dbReference>
<dbReference type="GO" id="GO:0003848">
    <property type="term" value="F:2-amino-4-hydroxy-6-hydroxymethyldihydropteridine diphosphokinase activity"/>
    <property type="evidence" value="ECO:0007669"/>
    <property type="project" value="UniProtKB-EC"/>
</dbReference>
<gene>
    <name evidence="14" type="ORF">GZ77_20820</name>
</gene>
<comment type="function">
    <text evidence="10">Catalyzes the transfer of pyrophosphate from adenosine triphosphate (ATP) to 6-hydroxymethyl-7,8-dihydropterin, an enzymatic step in folate biosynthesis pathway.</text>
</comment>
<dbReference type="GO" id="GO:0005524">
    <property type="term" value="F:ATP binding"/>
    <property type="evidence" value="ECO:0007669"/>
    <property type="project" value="UniProtKB-KW"/>
</dbReference>
<evidence type="ECO:0000256" key="2">
    <source>
        <dbReference type="ARBA" id="ARBA00005810"/>
    </source>
</evidence>
<dbReference type="RefSeq" id="WP_034878307.1">
    <property type="nucleotide sequence ID" value="NZ_JOKG01000004.1"/>
</dbReference>
<sequence>MTRYFVGIGSNEKAVQNCAAMIRAVCSTFQSVCVSSVVRTPACGVDAPNYLNAVVSFEASLSLSELHRWCKALEKQLGRTRNRKGVCEADLDILEPGQVSEAFFQPLILQVQAFLEGTVSTVNLETVALQLDEQMRVGDAPCYFSQN</sequence>
<evidence type="ECO:0000313" key="14">
    <source>
        <dbReference type="EMBL" id="KEQ12885.1"/>
    </source>
</evidence>
<evidence type="ECO:0000256" key="1">
    <source>
        <dbReference type="ARBA" id="ARBA00005051"/>
    </source>
</evidence>
<evidence type="ECO:0000313" key="15">
    <source>
        <dbReference type="Proteomes" id="UP000028006"/>
    </source>
</evidence>
<evidence type="ECO:0000256" key="5">
    <source>
        <dbReference type="ARBA" id="ARBA00022679"/>
    </source>
</evidence>
<dbReference type="EC" id="2.7.6.3" evidence="3"/>
<name>A0A081N362_9GAMM</name>
<dbReference type="AlphaFoldDB" id="A0A081N362"/>
<comment type="pathway">
    <text evidence="1">Cofactor biosynthesis; tetrahydrofolate biosynthesis; 2-amino-4-hydroxy-6-hydroxymethyl-7,8-dihydropteridine diphosphate from 7,8-dihydroneopterin triphosphate: step 4/4.</text>
</comment>
<dbReference type="GO" id="GO:0046654">
    <property type="term" value="P:tetrahydrofolate biosynthetic process"/>
    <property type="evidence" value="ECO:0007669"/>
    <property type="project" value="UniProtKB-UniPathway"/>
</dbReference>
<protein>
    <recommendedName>
        <fullName evidence="4">2-amino-4-hydroxy-6-hydroxymethyldihydropteridine pyrophosphokinase</fullName>
        <ecNumber evidence="3">2.7.6.3</ecNumber>
    </recommendedName>
    <alternativeName>
        <fullName evidence="11">6-hydroxymethyl-7,8-dihydropterin pyrophosphokinase</fullName>
    </alternativeName>
    <alternativeName>
        <fullName evidence="12">7,8-dihydro-6-hydroxymethylpterin-pyrophosphokinase</fullName>
    </alternativeName>
</protein>
<evidence type="ECO:0000256" key="9">
    <source>
        <dbReference type="ARBA" id="ARBA00022909"/>
    </source>
</evidence>
<dbReference type="Gene3D" id="3.30.70.560">
    <property type="entry name" value="7,8-Dihydro-6-hydroxymethylpterin-pyrophosphokinase HPPK"/>
    <property type="match status" value="1"/>
</dbReference>
<dbReference type="GO" id="GO:0046656">
    <property type="term" value="P:folic acid biosynthetic process"/>
    <property type="evidence" value="ECO:0007669"/>
    <property type="project" value="UniProtKB-KW"/>
</dbReference>
<keyword evidence="8" id="KW-0067">ATP-binding</keyword>
<evidence type="ECO:0000256" key="6">
    <source>
        <dbReference type="ARBA" id="ARBA00022741"/>
    </source>
</evidence>
<dbReference type="Pfam" id="PF01288">
    <property type="entry name" value="HPPK"/>
    <property type="match status" value="1"/>
</dbReference>
<keyword evidence="5" id="KW-0808">Transferase</keyword>
<evidence type="ECO:0000256" key="4">
    <source>
        <dbReference type="ARBA" id="ARBA00016218"/>
    </source>
</evidence>
<dbReference type="PANTHER" id="PTHR43071">
    <property type="entry name" value="2-AMINO-4-HYDROXY-6-HYDROXYMETHYLDIHYDROPTERIDINE PYROPHOSPHOKINASE"/>
    <property type="match status" value="1"/>
</dbReference>
<dbReference type="eggNOG" id="COG0801">
    <property type="taxonomic scope" value="Bacteria"/>
</dbReference>
<evidence type="ECO:0000256" key="10">
    <source>
        <dbReference type="ARBA" id="ARBA00029409"/>
    </source>
</evidence>